<sequence length="140" mass="14080">MSTTPHPDPDPSDRTEPRTQPIGTTGAYAGSTGGSGSPEATSPMGVPAHTGSPTSATGSTEHSSGGAKDADQRREPRVATIVWGLILVAVAAGVLAVAQGYRIDAELALIVGLSVAGLLLLLGSLATAARRRRRSSDLPG</sequence>
<feature type="transmembrane region" description="Helical" evidence="2">
    <location>
        <begin position="107"/>
        <end position="129"/>
    </location>
</feature>
<evidence type="ECO:0000313" key="3">
    <source>
        <dbReference type="EMBL" id="SFE77960.1"/>
    </source>
</evidence>
<dbReference type="STRING" id="285351.SAMN04488035_0492"/>
<evidence type="ECO:0000256" key="2">
    <source>
        <dbReference type="SAM" id="Phobius"/>
    </source>
</evidence>
<dbReference type="AlphaFoldDB" id="A0A1I2DDC4"/>
<reference evidence="4" key="1">
    <citation type="submission" date="2016-10" db="EMBL/GenBank/DDBJ databases">
        <authorList>
            <person name="Varghese N."/>
            <person name="Submissions S."/>
        </authorList>
    </citation>
    <scope>NUCLEOTIDE SEQUENCE [LARGE SCALE GENOMIC DNA]</scope>
    <source>
        <strain evidence="4">DSM 19083</strain>
    </source>
</reference>
<feature type="compositionally biased region" description="Basic and acidic residues" evidence="1">
    <location>
        <begin position="7"/>
        <end position="17"/>
    </location>
</feature>
<name>A0A1I2DDC4_9MICO</name>
<evidence type="ECO:0000313" key="4">
    <source>
        <dbReference type="Proteomes" id="UP000198520"/>
    </source>
</evidence>
<keyword evidence="4" id="KW-1185">Reference proteome</keyword>
<keyword evidence="2" id="KW-0472">Membrane</keyword>
<dbReference type="EMBL" id="FONZ01000001">
    <property type="protein sequence ID" value="SFE77960.1"/>
    <property type="molecule type" value="Genomic_DNA"/>
</dbReference>
<evidence type="ECO:0000256" key="1">
    <source>
        <dbReference type="SAM" id="MobiDB-lite"/>
    </source>
</evidence>
<dbReference type="Proteomes" id="UP000198520">
    <property type="component" value="Unassembled WGS sequence"/>
</dbReference>
<gene>
    <name evidence="3" type="ORF">SAMN04488035_0492</name>
</gene>
<feature type="transmembrane region" description="Helical" evidence="2">
    <location>
        <begin position="78"/>
        <end position="101"/>
    </location>
</feature>
<dbReference type="RefSeq" id="WP_093374724.1">
    <property type="nucleotide sequence ID" value="NZ_BNAN01000001.1"/>
</dbReference>
<accession>A0A1I2DDC4</accession>
<keyword evidence="2" id="KW-0812">Transmembrane</keyword>
<proteinExistence type="predicted"/>
<feature type="compositionally biased region" description="Polar residues" evidence="1">
    <location>
        <begin position="51"/>
        <end position="63"/>
    </location>
</feature>
<protein>
    <submittedName>
        <fullName evidence="3">Uncharacterized protein</fullName>
    </submittedName>
</protein>
<keyword evidence="2" id="KW-1133">Transmembrane helix</keyword>
<feature type="region of interest" description="Disordered" evidence="1">
    <location>
        <begin position="1"/>
        <end position="74"/>
    </location>
</feature>
<organism evidence="3 4">
    <name type="scientific">Flavimobilis marinus</name>
    <dbReference type="NCBI Taxonomy" id="285351"/>
    <lineage>
        <taxon>Bacteria</taxon>
        <taxon>Bacillati</taxon>
        <taxon>Actinomycetota</taxon>
        <taxon>Actinomycetes</taxon>
        <taxon>Micrococcales</taxon>
        <taxon>Jonesiaceae</taxon>
        <taxon>Flavimobilis</taxon>
    </lineage>
</organism>